<protein>
    <submittedName>
        <fullName evidence="3">Uncharacterized protein</fullName>
    </submittedName>
</protein>
<feature type="signal peptide" evidence="2">
    <location>
        <begin position="1"/>
        <end position="26"/>
    </location>
</feature>
<evidence type="ECO:0000256" key="2">
    <source>
        <dbReference type="SAM" id="SignalP"/>
    </source>
</evidence>
<evidence type="ECO:0000313" key="3">
    <source>
        <dbReference type="EMBL" id="KAG8056684.1"/>
    </source>
</evidence>
<keyword evidence="4" id="KW-1185">Reference proteome</keyword>
<feature type="compositionally biased region" description="Polar residues" evidence="1">
    <location>
        <begin position="54"/>
        <end position="64"/>
    </location>
</feature>
<keyword evidence="2" id="KW-0732">Signal</keyword>
<name>A0A8J5RYZ5_ZIZPA</name>
<gene>
    <name evidence="3" type="ORF">GUJ93_ZPchr0002g24440</name>
</gene>
<dbReference type="AlphaFoldDB" id="A0A8J5RYZ5"/>
<dbReference type="Proteomes" id="UP000729402">
    <property type="component" value="Unassembled WGS sequence"/>
</dbReference>
<reference evidence="3" key="1">
    <citation type="journal article" date="2021" name="bioRxiv">
        <title>Whole Genome Assembly and Annotation of Northern Wild Rice, Zizania palustris L., Supports a Whole Genome Duplication in the Zizania Genus.</title>
        <authorList>
            <person name="Haas M."/>
            <person name="Kono T."/>
            <person name="Macchietto M."/>
            <person name="Millas R."/>
            <person name="McGilp L."/>
            <person name="Shao M."/>
            <person name="Duquette J."/>
            <person name="Hirsch C.N."/>
            <person name="Kimball J."/>
        </authorList>
    </citation>
    <scope>NUCLEOTIDE SEQUENCE</scope>
    <source>
        <tissue evidence="3">Fresh leaf tissue</tissue>
    </source>
</reference>
<dbReference type="EMBL" id="JAAALK010000287">
    <property type="protein sequence ID" value="KAG8056684.1"/>
    <property type="molecule type" value="Genomic_DNA"/>
</dbReference>
<evidence type="ECO:0000256" key="1">
    <source>
        <dbReference type="SAM" id="MobiDB-lite"/>
    </source>
</evidence>
<accession>A0A8J5RYZ5</accession>
<sequence length="76" mass="7933">MEGRGKVTVAPLLVLLLLVTATFLHGDVAAARHLCDDGGRQEHQPSPPPLVSISKASGCSNDPSNRGPRCPPPQTP</sequence>
<evidence type="ECO:0000313" key="4">
    <source>
        <dbReference type="Proteomes" id="UP000729402"/>
    </source>
</evidence>
<proteinExistence type="predicted"/>
<feature type="region of interest" description="Disordered" evidence="1">
    <location>
        <begin position="37"/>
        <end position="76"/>
    </location>
</feature>
<organism evidence="3 4">
    <name type="scientific">Zizania palustris</name>
    <name type="common">Northern wild rice</name>
    <dbReference type="NCBI Taxonomy" id="103762"/>
    <lineage>
        <taxon>Eukaryota</taxon>
        <taxon>Viridiplantae</taxon>
        <taxon>Streptophyta</taxon>
        <taxon>Embryophyta</taxon>
        <taxon>Tracheophyta</taxon>
        <taxon>Spermatophyta</taxon>
        <taxon>Magnoliopsida</taxon>
        <taxon>Liliopsida</taxon>
        <taxon>Poales</taxon>
        <taxon>Poaceae</taxon>
        <taxon>BOP clade</taxon>
        <taxon>Oryzoideae</taxon>
        <taxon>Oryzeae</taxon>
        <taxon>Zizaniinae</taxon>
        <taxon>Zizania</taxon>
    </lineage>
</organism>
<comment type="caution">
    <text evidence="3">The sequence shown here is derived from an EMBL/GenBank/DDBJ whole genome shotgun (WGS) entry which is preliminary data.</text>
</comment>
<feature type="chain" id="PRO_5035166995" evidence="2">
    <location>
        <begin position="27"/>
        <end position="76"/>
    </location>
</feature>
<reference evidence="3" key="2">
    <citation type="submission" date="2021-02" db="EMBL/GenBank/DDBJ databases">
        <authorList>
            <person name="Kimball J.A."/>
            <person name="Haas M.W."/>
            <person name="Macchietto M."/>
            <person name="Kono T."/>
            <person name="Duquette J."/>
            <person name="Shao M."/>
        </authorList>
    </citation>
    <scope>NUCLEOTIDE SEQUENCE</scope>
    <source>
        <tissue evidence="3">Fresh leaf tissue</tissue>
    </source>
</reference>